<dbReference type="Proteomes" id="UP000466396">
    <property type="component" value="Chromosome"/>
</dbReference>
<accession>A0A7I7NI33</accession>
<reference evidence="2 3" key="1">
    <citation type="journal article" date="2019" name="Emerg. Microbes Infect.">
        <title>Comprehensive subspecies identification of 175 nontuberculous mycobacteria species based on 7547 genomic profiles.</title>
        <authorList>
            <person name="Matsumoto Y."/>
            <person name="Kinjo T."/>
            <person name="Motooka D."/>
            <person name="Nabeya D."/>
            <person name="Jung N."/>
            <person name="Uechi K."/>
            <person name="Horii T."/>
            <person name="Iida T."/>
            <person name="Fujita J."/>
            <person name="Nakamura S."/>
        </authorList>
    </citation>
    <scope>NUCLEOTIDE SEQUENCE [LARGE SCALE GENOMIC DNA]</scope>
    <source>
        <strain evidence="2 3">JCM 15657</strain>
    </source>
</reference>
<evidence type="ECO:0000256" key="1">
    <source>
        <dbReference type="SAM" id="MobiDB-lite"/>
    </source>
</evidence>
<keyword evidence="3" id="KW-1185">Reference proteome</keyword>
<sequence>MARLPRIDVARGKLAQAEQLLNPEQEAGTADPTDQNGDLHSARQYLPAAMRQRADGSKRKEGKRNGRVRRDSSDLK</sequence>
<name>A0A7I7NI33_9MYCO</name>
<dbReference type="AlphaFoldDB" id="A0A7I7NI33"/>
<gene>
    <name evidence="2" type="ORF">MLAC_04510</name>
</gene>
<proteinExistence type="predicted"/>
<organism evidence="2 3">
    <name type="scientific">Mycobacterium lacus</name>
    <dbReference type="NCBI Taxonomy" id="169765"/>
    <lineage>
        <taxon>Bacteria</taxon>
        <taxon>Bacillati</taxon>
        <taxon>Actinomycetota</taxon>
        <taxon>Actinomycetes</taxon>
        <taxon>Mycobacteriales</taxon>
        <taxon>Mycobacteriaceae</taxon>
        <taxon>Mycobacterium</taxon>
    </lineage>
</organism>
<dbReference type="EMBL" id="AP022581">
    <property type="protein sequence ID" value="BBX95157.1"/>
    <property type="molecule type" value="Genomic_DNA"/>
</dbReference>
<protein>
    <submittedName>
        <fullName evidence="2">Uncharacterized protein</fullName>
    </submittedName>
</protein>
<feature type="region of interest" description="Disordered" evidence="1">
    <location>
        <begin position="19"/>
        <end position="76"/>
    </location>
</feature>
<dbReference type="KEGG" id="mlj:MLAC_04510"/>
<evidence type="ECO:0000313" key="3">
    <source>
        <dbReference type="Proteomes" id="UP000466396"/>
    </source>
</evidence>
<evidence type="ECO:0000313" key="2">
    <source>
        <dbReference type="EMBL" id="BBX95157.1"/>
    </source>
</evidence>